<evidence type="ECO:0000313" key="3">
    <source>
        <dbReference type="Proteomes" id="UP000190776"/>
    </source>
</evidence>
<evidence type="ECO:0000256" key="1">
    <source>
        <dbReference type="SAM" id="Phobius"/>
    </source>
</evidence>
<dbReference type="OrthoDB" id="5399848at2759"/>
<evidence type="ECO:0000313" key="2">
    <source>
        <dbReference type="EMBL" id="OMP82947.1"/>
    </source>
</evidence>
<gene>
    <name evidence="2" type="ORF">BK809_0001138</name>
</gene>
<dbReference type="AlphaFoldDB" id="A0A1S8B5Z3"/>
<organism evidence="2 3">
    <name type="scientific">Diplodia seriata</name>
    <dbReference type="NCBI Taxonomy" id="420778"/>
    <lineage>
        <taxon>Eukaryota</taxon>
        <taxon>Fungi</taxon>
        <taxon>Dikarya</taxon>
        <taxon>Ascomycota</taxon>
        <taxon>Pezizomycotina</taxon>
        <taxon>Dothideomycetes</taxon>
        <taxon>Dothideomycetes incertae sedis</taxon>
        <taxon>Botryosphaeriales</taxon>
        <taxon>Botryosphaeriaceae</taxon>
        <taxon>Diplodia</taxon>
    </lineage>
</organism>
<feature type="transmembrane region" description="Helical" evidence="1">
    <location>
        <begin position="17"/>
        <end position="37"/>
    </location>
</feature>
<dbReference type="Proteomes" id="UP000190776">
    <property type="component" value="Unassembled WGS sequence"/>
</dbReference>
<keyword evidence="1" id="KW-0472">Membrane</keyword>
<keyword evidence="1" id="KW-0812">Transmembrane</keyword>
<sequence>MVAMVSVEITLLSNKDVGIGLVPFSYVGFVAVLANRLQWKTRATRVENVGFWMLQGTALTLKVAVAVIESDGTTEGGGKKSRTYPGGDGIIVISVMAGLSFALVVLEFAGWTGLERMSLWIL</sequence>
<reference evidence="2 3" key="1">
    <citation type="submission" date="2017-01" db="EMBL/GenBank/DDBJ databases">
        <title>Draft genome sequence of Diplodia seriata F98.1, a fungal species involved in grapevine trunk diseases.</title>
        <authorList>
            <person name="Robert-Siegwald G."/>
            <person name="Vallet J."/>
            <person name="Abou-Mansour E."/>
            <person name="Xu J."/>
            <person name="Rey P."/>
            <person name="Bertsch C."/>
            <person name="Rego C."/>
            <person name="Larignon P."/>
            <person name="Fontaine F."/>
            <person name="Lebrun M.-H."/>
        </authorList>
    </citation>
    <scope>NUCLEOTIDE SEQUENCE [LARGE SCALE GENOMIC DNA]</scope>
    <source>
        <strain evidence="2 3">F98.1</strain>
    </source>
</reference>
<accession>A0A1S8B5Z3</accession>
<comment type="caution">
    <text evidence="2">The sequence shown here is derived from an EMBL/GenBank/DDBJ whole genome shotgun (WGS) entry which is preliminary data.</text>
</comment>
<feature type="transmembrane region" description="Helical" evidence="1">
    <location>
        <begin position="49"/>
        <end position="69"/>
    </location>
</feature>
<feature type="transmembrane region" description="Helical" evidence="1">
    <location>
        <begin position="89"/>
        <end position="114"/>
    </location>
</feature>
<protein>
    <submittedName>
        <fullName evidence="2">Uncharacterized protein</fullName>
    </submittedName>
</protein>
<dbReference type="EMBL" id="MSZU01000113">
    <property type="protein sequence ID" value="OMP82947.1"/>
    <property type="molecule type" value="Genomic_DNA"/>
</dbReference>
<keyword evidence="1" id="KW-1133">Transmembrane helix</keyword>
<name>A0A1S8B5Z3_9PEZI</name>
<proteinExistence type="predicted"/>